<feature type="disulfide bond" evidence="3">
    <location>
        <begin position="143"/>
        <end position="186"/>
    </location>
</feature>
<dbReference type="PROSITE" id="PS50825">
    <property type="entry name" value="HYR"/>
    <property type="match status" value="1"/>
</dbReference>
<dbReference type="EMBL" id="JARBDR010000903">
    <property type="protein sequence ID" value="KAJ8304922.1"/>
    <property type="molecule type" value="Genomic_DNA"/>
</dbReference>
<name>A0ABQ9ELX1_TEGGR</name>
<evidence type="ECO:0000256" key="3">
    <source>
        <dbReference type="PROSITE-ProRule" id="PRU00302"/>
    </source>
</evidence>
<dbReference type="InterPro" id="IPR035976">
    <property type="entry name" value="Sushi/SCR/CCP_sf"/>
</dbReference>
<keyword evidence="1" id="KW-0677">Repeat</keyword>
<accession>A0ABQ9ELX1</accession>
<dbReference type="Pfam" id="PF02494">
    <property type="entry name" value="HYR"/>
    <property type="match status" value="1"/>
</dbReference>
<evidence type="ECO:0000259" key="4">
    <source>
        <dbReference type="PROSITE" id="PS50825"/>
    </source>
</evidence>
<proteinExistence type="predicted"/>
<evidence type="ECO:0000259" key="5">
    <source>
        <dbReference type="PROSITE" id="PS50923"/>
    </source>
</evidence>
<keyword evidence="3" id="KW-0768">Sushi</keyword>
<dbReference type="PANTHER" id="PTHR46343:SF2">
    <property type="entry name" value="SUSHI_VON WILLEBRAND FACTOR TYPE A_EGF_PENTRAXIN DOMAIN-CONTAINING 1"/>
    <property type="match status" value="1"/>
</dbReference>
<dbReference type="SUPFAM" id="SSF57535">
    <property type="entry name" value="Complement control module/SCR domain"/>
    <property type="match status" value="1"/>
</dbReference>
<feature type="domain" description="Sushi" evidence="5">
    <location>
        <begin position="141"/>
        <end position="205"/>
    </location>
</feature>
<dbReference type="Proteomes" id="UP001217089">
    <property type="component" value="Unassembled WGS sequence"/>
</dbReference>
<dbReference type="Gene3D" id="2.10.70.10">
    <property type="entry name" value="Complement Module, domain 1"/>
    <property type="match status" value="1"/>
</dbReference>
<feature type="domain" description="HYR" evidence="4">
    <location>
        <begin position="27"/>
        <end position="115"/>
    </location>
</feature>
<dbReference type="SMART" id="SM00032">
    <property type="entry name" value="CCP"/>
    <property type="match status" value="1"/>
</dbReference>
<comment type="caution">
    <text evidence="3">Lacks conserved residue(s) required for the propagation of feature annotation.</text>
</comment>
<organism evidence="6 7">
    <name type="scientific">Tegillarca granosa</name>
    <name type="common">Malaysian cockle</name>
    <name type="synonym">Anadara granosa</name>
    <dbReference type="NCBI Taxonomy" id="220873"/>
    <lineage>
        <taxon>Eukaryota</taxon>
        <taxon>Metazoa</taxon>
        <taxon>Spiralia</taxon>
        <taxon>Lophotrochozoa</taxon>
        <taxon>Mollusca</taxon>
        <taxon>Bivalvia</taxon>
        <taxon>Autobranchia</taxon>
        <taxon>Pteriomorphia</taxon>
        <taxon>Arcoida</taxon>
        <taxon>Arcoidea</taxon>
        <taxon>Arcidae</taxon>
        <taxon>Tegillarca</taxon>
    </lineage>
</organism>
<protein>
    <recommendedName>
        <fullName evidence="8">Sushi domain-containing protein</fullName>
    </recommendedName>
</protein>
<evidence type="ECO:0000313" key="6">
    <source>
        <dbReference type="EMBL" id="KAJ8304922.1"/>
    </source>
</evidence>
<keyword evidence="7" id="KW-1185">Reference proteome</keyword>
<dbReference type="PROSITE" id="PS50923">
    <property type="entry name" value="SUSHI"/>
    <property type="match status" value="1"/>
</dbReference>
<comment type="caution">
    <text evidence="6">The sequence shown here is derived from an EMBL/GenBank/DDBJ whole genome shotgun (WGS) entry which is preliminary data.</text>
</comment>
<dbReference type="InterPro" id="IPR000436">
    <property type="entry name" value="Sushi_SCR_CCP_dom"/>
</dbReference>
<keyword evidence="2 3" id="KW-1015">Disulfide bond</keyword>
<dbReference type="InterPro" id="IPR043555">
    <property type="entry name" value="SRPX-like"/>
</dbReference>
<dbReference type="PANTHER" id="PTHR46343">
    <property type="entry name" value="HYR DOMAIN-CONTAINING PROTEIN"/>
    <property type="match status" value="1"/>
</dbReference>
<reference evidence="6 7" key="1">
    <citation type="submission" date="2022-12" db="EMBL/GenBank/DDBJ databases">
        <title>Chromosome-level genome of Tegillarca granosa.</title>
        <authorList>
            <person name="Kim J."/>
        </authorList>
    </citation>
    <scope>NUCLEOTIDE SEQUENCE [LARGE SCALE GENOMIC DNA]</scope>
    <source>
        <strain evidence="6">Teg-2019</strain>
        <tissue evidence="6">Adductor muscle</tissue>
    </source>
</reference>
<evidence type="ECO:0008006" key="8">
    <source>
        <dbReference type="Google" id="ProtNLM"/>
    </source>
</evidence>
<gene>
    <name evidence="6" type="ORF">KUTeg_018505</name>
</gene>
<sequence length="213" mass="24473">MFSDILLKESRVYLHSYIPRGCHGPPRDRTPPKLSCPPDIERFADPIQYYTHVSWIEPSAAYDDHDGKLMYILTRSGPPPGRLFSEGNTPTRIGYYARDRSGNMARCSFSINVRVTYCSRYIALLYNRPLKYPSRNFDAPIRCPNLHDVSDGYYVCHPSDDMLLGTICRFGCYHGHDLVGPHAMKCIRSVDDGIWNVAKQPYCQKSVSKYIFY</sequence>
<dbReference type="CDD" id="cd00033">
    <property type="entry name" value="CCP"/>
    <property type="match status" value="1"/>
</dbReference>
<dbReference type="InterPro" id="IPR003410">
    <property type="entry name" value="HYR_dom"/>
</dbReference>
<evidence type="ECO:0000256" key="1">
    <source>
        <dbReference type="ARBA" id="ARBA00022737"/>
    </source>
</evidence>
<evidence type="ECO:0000313" key="7">
    <source>
        <dbReference type="Proteomes" id="UP001217089"/>
    </source>
</evidence>
<evidence type="ECO:0000256" key="2">
    <source>
        <dbReference type="ARBA" id="ARBA00023157"/>
    </source>
</evidence>